<dbReference type="Proteomes" id="UP000054477">
    <property type="component" value="Unassembled WGS sequence"/>
</dbReference>
<dbReference type="AlphaFoldDB" id="A0A0C9WP00"/>
<protein>
    <submittedName>
        <fullName evidence="1">Uncharacterized protein</fullName>
    </submittedName>
</protein>
<evidence type="ECO:0000313" key="1">
    <source>
        <dbReference type="EMBL" id="KIJ92440.1"/>
    </source>
</evidence>
<name>A0A0C9WP00_9AGAR</name>
<evidence type="ECO:0000313" key="2">
    <source>
        <dbReference type="Proteomes" id="UP000054477"/>
    </source>
</evidence>
<dbReference type="HOGENOM" id="CLU_2237026_0_0_1"/>
<organism evidence="1 2">
    <name type="scientific">Laccaria amethystina LaAM-08-1</name>
    <dbReference type="NCBI Taxonomy" id="1095629"/>
    <lineage>
        <taxon>Eukaryota</taxon>
        <taxon>Fungi</taxon>
        <taxon>Dikarya</taxon>
        <taxon>Basidiomycota</taxon>
        <taxon>Agaricomycotina</taxon>
        <taxon>Agaricomycetes</taxon>
        <taxon>Agaricomycetidae</taxon>
        <taxon>Agaricales</taxon>
        <taxon>Agaricineae</taxon>
        <taxon>Hydnangiaceae</taxon>
        <taxon>Laccaria</taxon>
    </lineage>
</organism>
<dbReference type="EMBL" id="KN838909">
    <property type="protein sequence ID" value="KIJ92440.1"/>
    <property type="molecule type" value="Genomic_DNA"/>
</dbReference>
<sequence length="106" mass="11623">MAYVRQFTVPRQPRFRQSEAFHVASSAACISTGNGGAARCVRTLLRIASLMACVRQFTIPPPTQASPIQIVMRCFVAICLSTGNCTLEELRTPNSIIIELGALIRR</sequence>
<keyword evidence="2" id="KW-1185">Reference proteome</keyword>
<proteinExistence type="predicted"/>
<reference evidence="2" key="2">
    <citation type="submission" date="2015-01" db="EMBL/GenBank/DDBJ databases">
        <title>Evolutionary Origins and Diversification of the Mycorrhizal Mutualists.</title>
        <authorList>
            <consortium name="DOE Joint Genome Institute"/>
            <consortium name="Mycorrhizal Genomics Consortium"/>
            <person name="Kohler A."/>
            <person name="Kuo A."/>
            <person name="Nagy L.G."/>
            <person name="Floudas D."/>
            <person name="Copeland A."/>
            <person name="Barry K.W."/>
            <person name="Cichocki N."/>
            <person name="Veneault-Fourrey C."/>
            <person name="LaButti K."/>
            <person name="Lindquist E.A."/>
            <person name="Lipzen A."/>
            <person name="Lundell T."/>
            <person name="Morin E."/>
            <person name="Murat C."/>
            <person name="Riley R."/>
            <person name="Ohm R."/>
            <person name="Sun H."/>
            <person name="Tunlid A."/>
            <person name="Henrissat B."/>
            <person name="Grigoriev I.V."/>
            <person name="Hibbett D.S."/>
            <person name="Martin F."/>
        </authorList>
    </citation>
    <scope>NUCLEOTIDE SEQUENCE [LARGE SCALE GENOMIC DNA]</scope>
    <source>
        <strain evidence="2">LaAM-08-1</strain>
    </source>
</reference>
<reference evidence="1 2" key="1">
    <citation type="submission" date="2014-04" db="EMBL/GenBank/DDBJ databases">
        <authorList>
            <consortium name="DOE Joint Genome Institute"/>
            <person name="Kuo A."/>
            <person name="Kohler A."/>
            <person name="Nagy L.G."/>
            <person name="Floudas D."/>
            <person name="Copeland A."/>
            <person name="Barry K.W."/>
            <person name="Cichocki N."/>
            <person name="Veneault-Fourrey C."/>
            <person name="LaButti K."/>
            <person name="Lindquist E.A."/>
            <person name="Lipzen A."/>
            <person name="Lundell T."/>
            <person name="Morin E."/>
            <person name="Murat C."/>
            <person name="Sun H."/>
            <person name="Tunlid A."/>
            <person name="Henrissat B."/>
            <person name="Grigoriev I.V."/>
            <person name="Hibbett D.S."/>
            <person name="Martin F."/>
            <person name="Nordberg H.P."/>
            <person name="Cantor M.N."/>
            <person name="Hua S.X."/>
        </authorList>
    </citation>
    <scope>NUCLEOTIDE SEQUENCE [LARGE SCALE GENOMIC DNA]</scope>
    <source>
        <strain evidence="1 2">LaAM-08-1</strain>
    </source>
</reference>
<accession>A0A0C9WP00</accession>
<gene>
    <name evidence="1" type="ORF">K443DRAFT_685239</name>
</gene>